<evidence type="ECO:0008006" key="4">
    <source>
        <dbReference type="Google" id="ProtNLM"/>
    </source>
</evidence>
<evidence type="ECO:0000256" key="1">
    <source>
        <dbReference type="SAM" id="MobiDB-lite"/>
    </source>
</evidence>
<feature type="compositionally biased region" description="Acidic residues" evidence="1">
    <location>
        <begin position="223"/>
        <end position="241"/>
    </location>
</feature>
<sequence length="761" mass="82305">MVSDSKILTVSYGTFSCTLEGFDDPFNTMRSIAEYFRDLAADDRYFGAEPPTPDPQMLSSIAEKEIQRRVEARMQEGGLVLRQMEQDQRARPMAAPVTDTSQPAAAPVIAEAPAPETKQPSVPARDTVSEPAPVETSKPQPASSKAALAGTLAGSSIADKLERIRAAVAQRNQADFAEDQNAAMNFAGTALHERFEEELVEETEAARDDVPVAEATPVSEIVPEIEESAAEDEVVTPEAEAATEDVVEAGNDLAEVTLADAPPSDAPEEADAGKPSRIAAPFQEAAAIIAEMNGDIADSAENEALEESTDAIADAITGIETASETGEEPYEDTPVIEEMATDLSPETDEDVTLGNVLSSLQVSEEAAEEAGEIADEIANAADNDAERHEMDPNLAADIAEATRPVETAEDEAGPAINEPLQRVRARVVKMRRADFEAKTAEEEPVANEEPVEEAASNEAPEALTETLRRELGSSSLDAEDEDELMRELAEVAIAAEVEEDGEIEKDIEDEAPAALFAEEDETEDDSDTRNVFDTSDASMSRLMDEADREMAKGENTRRRNAIQHLKAAVTAIRAEKNEKGDVVEEDEAEVYKEDLARVVRPRRPEGAGQTRRQLPPLMLVSEQRIDTPKDLPNGANITPVRPRRVSRAALAVQETEALDTVEEISTTAPDTGVTFADFAEAQGAESLTDILEAAAAFSSFVQGRETVTRPQIMHLAKAAMPEDVPVEERLRSFGQLLRQGKIRKQSRGQFTVADTTRFKPQ</sequence>
<dbReference type="EMBL" id="CP022196">
    <property type="protein sequence ID" value="ATG47507.1"/>
    <property type="molecule type" value="Genomic_DNA"/>
</dbReference>
<dbReference type="KEGG" id="ceh:CEW89_07935"/>
<evidence type="ECO:0000313" key="2">
    <source>
        <dbReference type="EMBL" id="ATG47507.1"/>
    </source>
</evidence>
<feature type="region of interest" description="Disordered" evidence="1">
    <location>
        <begin position="111"/>
        <end position="147"/>
    </location>
</feature>
<dbReference type="AlphaFoldDB" id="A0A291GBH0"/>
<feature type="compositionally biased region" description="Polar residues" evidence="1">
    <location>
        <begin position="529"/>
        <end position="538"/>
    </location>
</feature>
<dbReference type="OrthoDB" id="7798282at2"/>
<dbReference type="RefSeq" id="WP_096805512.1">
    <property type="nucleotide sequence ID" value="NZ_CP022196.1"/>
</dbReference>
<protein>
    <recommendedName>
        <fullName evidence="4">Chemotaxis protein CheA</fullName>
    </recommendedName>
</protein>
<accession>A0A291GBH0</accession>
<feature type="region of interest" description="Disordered" evidence="1">
    <location>
        <begin position="496"/>
        <end position="560"/>
    </location>
</feature>
<feature type="compositionally biased region" description="Acidic residues" evidence="1">
    <location>
        <begin position="442"/>
        <end position="452"/>
    </location>
</feature>
<feature type="region of interest" description="Disordered" evidence="1">
    <location>
        <begin position="435"/>
        <end position="483"/>
    </location>
</feature>
<reference evidence="2 3" key="1">
    <citation type="submission" date="2017-06" db="EMBL/GenBank/DDBJ databases">
        <title>Celeribacter sp. TSPH2 complete genome sequence.</title>
        <authorList>
            <person name="Woo J.-H."/>
            <person name="Kim H.-S."/>
        </authorList>
    </citation>
    <scope>NUCLEOTIDE SEQUENCE [LARGE SCALE GENOMIC DNA]</scope>
    <source>
        <strain evidence="2 3">TSPH2</strain>
    </source>
</reference>
<feature type="compositionally biased region" description="Low complexity" evidence="1">
    <location>
        <begin position="453"/>
        <end position="462"/>
    </location>
</feature>
<evidence type="ECO:0000313" key="3">
    <source>
        <dbReference type="Proteomes" id="UP000217935"/>
    </source>
</evidence>
<dbReference type="Proteomes" id="UP000217935">
    <property type="component" value="Chromosome"/>
</dbReference>
<gene>
    <name evidence="2" type="ORF">CEW89_07935</name>
</gene>
<name>A0A291GBH0_9RHOB</name>
<dbReference type="PROSITE" id="PS51257">
    <property type="entry name" value="PROKAR_LIPOPROTEIN"/>
    <property type="match status" value="1"/>
</dbReference>
<proteinExistence type="predicted"/>
<organism evidence="2 3">
    <name type="scientific">Celeribacter ethanolicus</name>
    <dbReference type="NCBI Taxonomy" id="1758178"/>
    <lineage>
        <taxon>Bacteria</taxon>
        <taxon>Pseudomonadati</taxon>
        <taxon>Pseudomonadota</taxon>
        <taxon>Alphaproteobacteria</taxon>
        <taxon>Rhodobacterales</taxon>
        <taxon>Roseobacteraceae</taxon>
        <taxon>Celeribacter</taxon>
    </lineage>
</organism>
<feature type="compositionally biased region" description="Acidic residues" evidence="1">
    <location>
        <begin position="496"/>
        <end position="526"/>
    </location>
</feature>
<dbReference type="STRING" id="1758178.GCA_001550095_00236"/>
<keyword evidence="3" id="KW-1185">Reference proteome</keyword>
<feature type="compositionally biased region" description="Basic and acidic residues" evidence="1">
    <location>
        <begin position="542"/>
        <end position="557"/>
    </location>
</feature>
<feature type="region of interest" description="Disordered" evidence="1">
    <location>
        <begin position="214"/>
        <end position="241"/>
    </location>
</feature>